<keyword evidence="3" id="KW-0813">Transport</keyword>
<dbReference type="OrthoDB" id="9803444at2"/>
<organism evidence="9 10">
    <name type="scientific">Polymorphum gilvum (strain LMG 25793 / CGMCC 1.9160 / SL003B-26A1)</name>
    <dbReference type="NCBI Taxonomy" id="991905"/>
    <lineage>
        <taxon>Bacteria</taxon>
        <taxon>Pseudomonadati</taxon>
        <taxon>Pseudomonadota</taxon>
        <taxon>Alphaproteobacteria</taxon>
        <taxon>Rhodobacterales</taxon>
        <taxon>Paracoccaceae</taxon>
        <taxon>Polymorphum</taxon>
    </lineage>
</organism>
<keyword evidence="4" id="KW-1003">Cell membrane</keyword>
<evidence type="ECO:0000256" key="8">
    <source>
        <dbReference type="SAM" id="Phobius"/>
    </source>
</evidence>
<dbReference type="GO" id="GO:0005886">
    <property type="term" value="C:plasma membrane"/>
    <property type="evidence" value="ECO:0007669"/>
    <property type="project" value="UniProtKB-SubCell"/>
</dbReference>
<feature type="transmembrane region" description="Helical" evidence="8">
    <location>
        <begin position="44"/>
        <end position="62"/>
    </location>
</feature>
<dbReference type="HOGENOM" id="CLU_065777_2_1_5"/>
<dbReference type="PANTHER" id="PTHR34979:SF1">
    <property type="entry name" value="INNER MEMBRANE PROTEIN YGAZ"/>
    <property type="match status" value="1"/>
</dbReference>
<evidence type="ECO:0000256" key="1">
    <source>
        <dbReference type="ARBA" id="ARBA00004651"/>
    </source>
</evidence>
<dbReference type="AlphaFoldDB" id="F2J0Y2"/>
<comment type="subcellular location">
    <subcellularLocation>
        <location evidence="1">Cell membrane</location>
        <topology evidence="1">Multi-pass membrane protein</topology>
    </subcellularLocation>
</comment>
<dbReference type="STRING" id="991905.SL003B_3506"/>
<evidence type="ECO:0000256" key="3">
    <source>
        <dbReference type="ARBA" id="ARBA00022448"/>
    </source>
</evidence>
<dbReference type="GO" id="GO:1903785">
    <property type="term" value="P:L-valine transmembrane transport"/>
    <property type="evidence" value="ECO:0007669"/>
    <property type="project" value="TreeGrafter"/>
</dbReference>
<feature type="transmembrane region" description="Helical" evidence="8">
    <location>
        <begin position="100"/>
        <end position="123"/>
    </location>
</feature>
<gene>
    <name evidence="9" type="ordered locus">SL003B_3506</name>
</gene>
<evidence type="ECO:0000256" key="7">
    <source>
        <dbReference type="ARBA" id="ARBA00023136"/>
    </source>
</evidence>
<evidence type="ECO:0000256" key="4">
    <source>
        <dbReference type="ARBA" id="ARBA00022475"/>
    </source>
</evidence>
<feature type="transmembrane region" description="Helical" evidence="8">
    <location>
        <begin position="68"/>
        <end position="88"/>
    </location>
</feature>
<feature type="transmembrane region" description="Helical" evidence="8">
    <location>
        <begin position="169"/>
        <end position="187"/>
    </location>
</feature>
<evidence type="ECO:0000256" key="2">
    <source>
        <dbReference type="ARBA" id="ARBA00010735"/>
    </source>
</evidence>
<name>F2J0Y2_POLGS</name>
<dbReference type="PANTHER" id="PTHR34979">
    <property type="entry name" value="INNER MEMBRANE PROTEIN YGAZ"/>
    <property type="match status" value="1"/>
</dbReference>
<keyword evidence="5 8" id="KW-0812">Transmembrane</keyword>
<comment type="similarity">
    <text evidence="2">Belongs to the AzlC family.</text>
</comment>
<feature type="transmembrane region" description="Helical" evidence="8">
    <location>
        <begin position="143"/>
        <end position="162"/>
    </location>
</feature>
<evidence type="ECO:0000313" key="9">
    <source>
        <dbReference type="EMBL" id="ADZ71928.1"/>
    </source>
</evidence>
<evidence type="ECO:0000256" key="5">
    <source>
        <dbReference type="ARBA" id="ARBA00022692"/>
    </source>
</evidence>
<dbReference type="RefSeq" id="WP_013654237.1">
    <property type="nucleotide sequence ID" value="NC_015259.1"/>
</dbReference>
<dbReference type="Proteomes" id="UP000008130">
    <property type="component" value="Chromosome"/>
</dbReference>
<dbReference type="KEGG" id="pgv:SL003B_3506"/>
<dbReference type="InterPro" id="IPR011606">
    <property type="entry name" value="Brnchd-chn_aa_trnsp_permease"/>
</dbReference>
<dbReference type="Pfam" id="PF03591">
    <property type="entry name" value="AzlC"/>
    <property type="match status" value="1"/>
</dbReference>
<sequence>MTEPTRITLAGTLLGARLTLPVLPGTVVFAAVFGTVAAQKGLSFLETLLINSVVFAGASQFVAMEVYAAPLTLAGLLAMVGVTAAVNLRMLLIGASLRPWLGTVPGLHTYPALFLLTDINWLIALRHYNEGGRDWGVYLGSGLAIWVVWSASVVPGYFLGALLADPGRYGLDLVMPAFFTALLVPLWKGRRQTVSWGLAGVVAWGTWATFGGYWGILTGALAGALAGAFVDD</sequence>
<keyword evidence="7 8" id="KW-0472">Membrane</keyword>
<evidence type="ECO:0000256" key="6">
    <source>
        <dbReference type="ARBA" id="ARBA00022989"/>
    </source>
</evidence>
<dbReference type="eggNOG" id="COG1296">
    <property type="taxonomic scope" value="Bacteria"/>
</dbReference>
<keyword evidence="10" id="KW-1185">Reference proteome</keyword>
<protein>
    <submittedName>
        <fullName evidence="9">Probable branched-chain amino acid transport protein AzlC</fullName>
    </submittedName>
</protein>
<evidence type="ECO:0000313" key="10">
    <source>
        <dbReference type="Proteomes" id="UP000008130"/>
    </source>
</evidence>
<proteinExistence type="inferred from homology"/>
<keyword evidence="6 8" id="KW-1133">Transmembrane helix</keyword>
<reference evidence="9 10" key="1">
    <citation type="journal article" date="2011" name="J. Bacteriol.">
        <title>Complete genome sequence of Polymorphum gilvum SL003B-26A1T, a crude oil-degrading bacterium from oil-polluted saline soil.</title>
        <authorList>
            <person name="Li S.G."/>
            <person name="Tang Y.Q."/>
            <person name="Nie Y."/>
            <person name="Cai M."/>
            <person name="Wu X.L."/>
        </authorList>
    </citation>
    <scope>NUCLEOTIDE SEQUENCE [LARGE SCALE GENOMIC DNA]</scope>
    <source>
        <strain evidence="10">LMG 25793 / CGMCC 1.9160 / SL003B-26A1</strain>
    </source>
</reference>
<feature type="transmembrane region" description="Helical" evidence="8">
    <location>
        <begin position="18"/>
        <end position="37"/>
    </location>
</feature>
<dbReference type="EMBL" id="CP002568">
    <property type="protein sequence ID" value="ADZ71928.1"/>
    <property type="molecule type" value="Genomic_DNA"/>
</dbReference>
<dbReference type="PATRIC" id="fig|991905.3.peg.3620"/>
<accession>F2J0Y2</accession>